<keyword evidence="1" id="KW-1133">Transmembrane helix</keyword>
<feature type="transmembrane region" description="Helical" evidence="1">
    <location>
        <begin position="66"/>
        <end position="85"/>
    </location>
</feature>
<keyword evidence="1" id="KW-0812">Transmembrane</keyword>
<accession>A0A161QWE6</accession>
<feature type="transmembrane region" description="Helical" evidence="1">
    <location>
        <begin position="6"/>
        <end position="28"/>
    </location>
</feature>
<keyword evidence="1" id="KW-0472">Membrane</keyword>
<protein>
    <submittedName>
        <fullName evidence="2">Uncharacterized protein</fullName>
    </submittedName>
</protein>
<dbReference type="EMBL" id="LVEA01000001">
    <property type="protein sequence ID" value="KYL05292.1"/>
    <property type="molecule type" value="Genomic_DNA"/>
</dbReference>
<dbReference type="AlphaFoldDB" id="A0A161QWE6"/>
<reference evidence="2 3" key="1">
    <citation type="submission" date="2016-03" db="EMBL/GenBank/DDBJ databases">
        <title>Comparative genomics of human isolates of Fusobacterium necrophorum.</title>
        <authorList>
            <person name="Jensen A."/>
            <person name="Bank S."/>
            <person name="Andersen P.S."/>
            <person name="Kristensen L.H."/>
            <person name="Prag J."/>
        </authorList>
    </citation>
    <scope>NUCLEOTIDE SEQUENCE [LARGE SCALE GENOMIC DNA]</scope>
    <source>
        <strain evidence="2 3">LS_1264</strain>
    </source>
</reference>
<dbReference type="Proteomes" id="UP000075816">
    <property type="component" value="Unassembled WGS sequence"/>
</dbReference>
<gene>
    <name evidence="2" type="ORF">A2J07_00725</name>
</gene>
<proteinExistence type="predicted"/>
<evidence type="ECO:0000313" key="2">
    <source>
        <dbReference type="EMBL" id="KYL05292.1"/>
    </source>
</evidence>
<sequence length="111" mass="12921">MKTEGIKIKILFYILYVVILFLAIYARYKNICECQDVKELPSDIVQILVLWLGGLISIGIIPVFKIALVVIISIIIKNLILYILPDTPIEKKKKRKKDKDCYDCNPYQKYL</sequence>
<organism evidence="2 3">
    <name type="scientific">Fusobacterium necrophorum subsp. funduliforme</name>
    <dbReference type="NCBI Taxonomy" id="143387"/>
    <lineage>
        <taxon>Bacteria</taxon>
        <taxon>Fusobacteriati</taxon>
        <taxon>Fusobacteriota</taxon>
        <taxon>Fusobacteriia</taxon>
        <taxon>Fusobacteriales</taxon>
        <taxon>Fusobacteriaceae</taxon>
        <taxon>Fusobacterium</taxon>
    </lineage>
</organism>
<name>A0A161QWE6_9FUSO</name>
<feature type="transmembrane region" description="Helical" evidence="1">
    <location>
        <begin position="40"/>
        <end position="60"/>
    </location>
</feature>
<comment type="caution">
    <text evidence="2">The sequence shown here is derived from an EMBL/GenBank/DDBJ whole genome shotgun (WGS) entry which is preliminary data.</text>
</comment>
<evidence type="ECO:0000313" key="3">
    <source>
        <dbReference type="Proteomes" id="UP000075816"/>
    </source>
</evidence>
<evidence type="ECO:0000256" key="1">
    <source>
        <dbReference type="SAM" id="Phobius"/>
    </source>
</evidence>